<dbReference type="VEuPathDB" id="FungiDB:PV08_08460"/>
<keyword evidence="2" id="KW-0496">Mitochondrion</keyword>
<evidence type="ECO:0000256" key="2">
    <source>
        <dbReference type="ARBA" id="ARBA00023128"/>
    </source>
</evidence>
<dbReference type="InterPro" id="IPR020373">
    <property type="entry name" value="Kgd4/YMR-31"/>
</dbReference>
<dbReference type="AlphaFoldDB" id="A0A0D2B2W4"/>
<dbReference type="EMBL" id="KN847497">
    <property type="protein sequence ID" value="KIW13273.1"/>
    <property type="molecule type" value="Genomic_DNA"/>
</dbReference>
<dbReference type="RefSeq" id="XP_016233489.1">
    <property type="nucleotide sequence ID" value="XM_016382786.1"/>
</dbReference>
<dbReference type="Proteomes" id="UP000053328">
    <property type="component" value="Unassembled WGS sequence"/>
</dbReference>
<dbReference type="GO" id="GO:0006103">
    <property type="term" value="P:2-oxoglutarate metabolic process"/>
    <property type="evidence" value="ECO:0007669"/>
    <property type="project" value="InterPro"/>
</dbReference>
<feature type="region of interest" description="Disordered" evidence="4">
    <location>
        <begin position="22"/>
        <end position="45"/>
    </location>
</feature>
<dbReference type="GO" id="GO:0005739">
    <property type="term" value="C:mitochondrion"/>
    <property type="evidence" value="ECO:0007669"/>
    <property type="project" value="UniProtKB-SubCell"/>
</dbReference>
<dbReference type="GO" id="GO:0004591">
    <property type="term" value="F:oxoglutarate dehydrogenase (succinyl-transferring) activity"/>
    <property type="evidence" value="ECO:0007669"/>
    <property type="project" value="TreeGrafter"/>
</dbReference>
<keyword evidence="6" id="KW-1185">Reference proteome</keyword>
<feature type="compositionally biased region" description="Low complexity" evidence="4">
    <location>
        <begin position="35"/>
        <end position="45"/>
    </location>
</feature>
<proteinExistence type="inferred from homology"/>
<dbReference type="GeneID" id="27335543"/>
<evidence type="ECO:0000256" key="1">
    <source>
        <dbReference type="ARBA" id="ARBA00004173"/>
    </source>
</evidence>
<dbReference type="OrthoDB" id="2116030at2759"/>
<protein>
    <submittedName>
        <fullName evidence="5">Uncharacterized protein</fullName>
    </submittedName>
</protein>
<comment type="subcellular location">
    <subcellularLocation>
        <location evidence="1">Mitochondrion</location>
    </subcellularLocation>
</comment>
<dbReference type="Pfam" id="PF10937">
    <property type="entry name" value="Kgd4-YMR31"/>
    <property type="match status" value="1"/>
</dbReference>
<sequence length="138" mass="14758">MRPSLILRATQHRVPLIKFLGKRTTPKSIDHTPHAHPASPTHSLPDSFVQYRAKAQQHGPLRGDGGNAPISSTSFAAATSGPMTYGAIGGSAGGSLGSVQPKAGEYFDRNELPKRFWRTQWSEEEIEAVSSGGASMFA</sequence>
<evidence type="ECO:0000313" key="6">
    <source>
        <dbReference type="Proteomes" id="UP000053328"/>
    </source>
</evidence>
<accession>A0A0D2B2W4</accession>
<name>A0A0D2B2W4_9EURO</name>
<organism evidence="5 6">
    <name type="scientific">Exophiala spinifera</name>
    <dbReference type="NCBI Taxonomy" id="91928"/>
    <lineage>
        <taxon>Eukaryota</taxon>
        <taxon>Fungi</taxon>
        <taxon>Dikarya</taxon>
        <taxon>Ascomycota</taxon>
        <taxon>Pezizomycotina</taxon>
        <taxon>Eurotiomycetes</taxon>
        <taxon>Chaetothyriomycetidae</taxon>
        <taxon>Chaetothyriales</taxon>
        <taxon>Herpotrichiellaceae</taxon>
        <taxon>Exophiala</taxon>
    </lineage>
</organism>
<dbReference type="PANTHER" id="PTHR31601">
    <property type="entry name" value="28S RIBOSOMAL PROTEIN S36, MITOCHONDRIAL"/>
    <property type="match status" value="1"/>
</dbReference>
<evidence type="ECO:0000313" key="5">
    <source>
        <dbReference type="EMBL" id="KIW13273.1"/>
    </source>
</evidence>
<evidence type="ECO:0000256" key="3">
    <source>
        <dbReference type="ARBA" id="ARBA00043970"/>
    </source>
</evidence>
<gene>
    <name evidence="5" type="ORF">PV08_08460</name>
</gene>
<dbReference type="PANTHER" id="PTHR31601:SF2">
    <property type="entry name" value="ALPHA-KETOGLUTARATE DEHYDROGENASE COMPONENT 4"/>
    <property type="match status" value="1"/>
</dbReference>
<reference evidence="5 6" key="1">
    <citation type="submission" date="2015-01" db="EMBL/GenBank/DDBJ databases">
        <title>The Genome Sequence of Exophiala spinifera CBS89968.</title>
        <authorList>
            <consortium name="The Broad Institute Genomics Platform"/>
            <person name="Cuomo C."/>
            <person name="de Hoog S."/>
            <person name="Gorbushina A."/>
            <person name="Stielow B."/>
            <person name="Teixiera M."/>
            <person name="Abouelleil A."/>
            <person name="Chapman S.B."/>
            <person name="Priest M."/>
            <person name="Young S.K."/>
            <person name="Wortman J."/>
            <person name="Nusbaum C."/>
            <person name="Birren B."/>
        </authorList>
    </citation>
    <scope>NUCLEOTIDE SEQUENCE [LARGE SCALE GENOMIC DNA]</scope>
    <source>
        <strain evidence="5 6">CBS 89968</strain>
    </source>
</reference>
<comment type="similarity">
    <text evidence="3">Belongs to the alpha-ketoglutarate dehydrogenase component 4 family.</text>
</comment>
<dbReference type="HOGENOM" id="CLU_129439_1_0_1"/>
<dbReference type="STRING" id="91928.A0A0D2B2W4"/>
<evidence type="ECO:0000256" key="4">
    <source>
        <dbReference type="SAM" id="MobiDB-lite"/>
    </source>
</evidence>